<name>A0ACC6P329_9BURK</name>
<comment type="caution">
    <text evidence="1">The sequence shown here is derived from an EMBL/GenBank/DDBJ whole genome shotgun (WGS) entry which is preliminary data.</text>
</comment>
<reference evidence="1" key="1">
    <citation type="submission" date="2023-10" db="EMBL/GenBank/DDBJ databases">
        <title>Amphibacter perezi, gen. nov., sp. nov. a novel taxa of the family Comamonadaceae, class Betaproteobacteria isolated from the skin microbiota of Pelophylax perezi from different populations.</title>
        <authorList>
            <person name="Costa S."/>
            <person name="Proenca D.N."/>
            <person name="Lopes I."/>
            <person name="Morais P.V."/>
        </authorList>
    </citation>
    <scope>NUCLEOTIDE SEQUENCE</scope>
    <source>
        <strain evidence="1">SL12-8</strain>
    </source>
</reference>
<gene>
    <name evidence="1" type="ORF">RV045_09215</name>
</gene>
<keyword evidence="2" id="KW-1185">Reference proteome</keyword>
<organism evidence="1 2">
    <name type="scientific">Amphibiibacter pelophylacis</name>
    <dbReference type="NCBI Taxonomy" id="1799477"/>
    <lineage>
        <taxon>Bacteria</taxon>
        <taxon>Pseudomonadati</taxon>
        <taxon>Pseudomonadota</taxon>
        <taxon>Betaproteobacteria</taxon>
        <taxon>Burkholderiales</taxon>
        <taxon>Sphaerotilaceae</taxon>
        <taxon>Amphibiibacter</taxon>
    </lineage>
</organism>
<protein>
    <submittedName>
        <fullName evidence="1">Uncharacterized protein</fullName>
    </submittedName>
</protein>
<dbReference type="EMBL" id="JAWDIE010000012">
    <property type="protein sequence ID" value="MEJ7138605.1"/>
    <property type="molecule type" value="Genomic_DNA"/>
</dbReference>
<sequence length="374" mass="41554">QGIRFSGTRSEDLVGQVSSIVDLLTKKVGATPVSKELRDAVAAVKAFRSQYEAATEVGDPEKISEAAKMVAVYGQMTAQHVSVVAGASPELRLIRDNLLERAQELRTLAESSPAVLKPFEQGDIPQADSDKTKFALQSQALRRSRQLTETLEQQEVRLRSLQEQSHSRLQTIEDRLSNLDASAKAQIEKVESAYQTALLDLQAKQKEIDELLGKVSGRAIAGDYEKSAKDERTMADWLRYGSLACMLLIATILGYTFWETTATTFSWERSAFRVLVAVFLSAPAAYLARESGKHREQQYTHLQTSLDLKALSPYLASLPEDSQHKIKADVASRIFSNRDFSRVSSDSYPINTQELLVKIIDKVDLRRSEKNTGG</sequence>
<proteinExistence type="predicted"/>
<accession>A0ACC6P329</accession>
<feature type="non-terminal residue" evidence="1">
    <location>
        <position position="1"/>
    </location>
</feature>
<evidence type="ECO:0000313" key="1">
    <source>
        <dbReference type="EMBL" id="MEJ7138605.1"/>
    </source>
</evidence>
<dbReference type="Proteomes" id="UP001364695">
    <property type="component" value="Unassembled WGS sequence"/>
</dbReference>
<evidence type="ECO:0000313" key="2">
    <source>
        <dbReference type="Proteomes" id="UP001364695"/>
    </source>
</evidence>